<dbReference type="CDD" id="cd10912">
    <property type="entry name" value="PIN_YacP-like"/>
    <property type="match status" value="1"/>
</dbReference>
<dbReference type="Proteomes" id="UP000076623">
    <property type="component" value="Chromosome"/>
</dbReference>
<gene>
    <name evidence="1" type="ORF">ABE65_000515</name>
</gene>
<dbReference type="InterPro" id="IPR010298">
    <property type="entry name" value="YacP-like"/>
</dbReference>
<reference evidence="1 2" key="1">
    <citation type="submission" date="2016-04" db="EMBL/GenBank/DDBJ databases">
        <title>Complete genome sequence of Fictibacillus phosphorivorans G25-29, a strain toxic to nematodes.</title>
        <authorList>
            <person name="Zheng Z."/>
        </authorList>
    </citation>
    <scope>NUCLEOTIDE SEQUENCE [LARGE SCALE GENOMIC DNA]</scope>
    <source>
        <strain evidence="1 2">G25-29</strain>
    </source>
</reference>
<accession>A0A160IJP2</accession>
<keyword evidence="2" id="KW-1185">Reference proteome</keyword>
<dbReference type="PANTHER" id="PTHR34547">
    <property type="entry name" value="YACP-LIKE NYN DOMAIN PROTEIN"/>
    <property type="match status" value="1"/>
</dbReference>
<organism evidence="1 2">
    <name type="scientific">Fictibacillus phosphorivorans</name>
    <dbReference type="NCBI Taxonomy" id="1221500"/>
    <lineage>
        <taxon>Bacteria</taxon>
        <taxon>Bacillati</taxon>
        <taxon>Bacillota</taxon>
        <taxon>Bacilli</taxon>
        <taxon>Bacillales</taxon>
        <taxon>Fictibacillaceae</taxon>
        <taxon>Fictibacillus</taxon>
    </lineage>
</organism>
<name>A0A160IJP2_9BACL</name>
<dbReference type="EMBL" id="CP015378">
    <property type="protein sequence ID" value="ANC75432.1"/>
    <property type="molecule type" value="Genomic_DNA"/>
</dbReference>
<dbReference type="RefSeq" id="WP_066390623.1">
    <property type="nucleotide sequence ID" value="NZ_CP015378.1"/>
</dbReference>
<protein>
    <recommendedName>
        <fullName evidence="3">NYN domain-containing protein</fullName>
    </recommendedName>
</protein>
<proteinExistence type="predicted"/>
<dbReference type="KEGG" id="fpn:ABE65_000515"/>
<dbReference type="STRING" id="1221500.ABE65_000515"/>
<sequence>MKTRHYLIVDGYNIIGAWPELRSLKTSDFAKARDLLIEYMAEYQGTTGYQVIVVFDAHLTPGTEKKTKNHRVEVIFTRENETADERIERLVGELKSIDTRIYVATSDSTEQWQIFGKGALRKSARELKNEMDEIEKHIHVSVGERKRKRTSSSILLSDEIAEIFERWRRGQK</sequence>
<dbReference type="AlphaFoldDB" id="A0A160IJP2"/>
<evidence type="ECO:0000313" key="1">
    <source>
        <dbReference type="EMBL" id="ANC75432.1"/>
    </source>
</evidence>
<evidence type="ECO:0000313" key="2">
    <source>
        <dbReference type="Proteomes" id="UP000076623"/>
    </source>
</evidence>
<dbReference type="Pfam" id="PF05991">
    <property type="entry name" value="NYN_YacP"/>
    <property type="match status" value="1"/>
</dbReference>
<dbReference type="PANTHER" id="PTHR34547:SF1">
    <property type="entry name" value="YACP-LIKE NYN DOMAIN PROTEIN"/>
    <property type="match status" value="1"/>
</dbReference>
<evidence type="ECO:0008006" key="3">
    <source>
        <dbReference type="Google" id="ProtNLM"/>
    </source>
</evidence>